<keyword evidence="2" id="KW-1185">Reference proteome</keyword>
<dbReference type="HOGENOM" id="CLU_982163_0_0_2"/>
<organism evidence="1 2">
    <name type="scientific">Methanococcus voltae (strain ATCC BAA-1334 / A3)</name>
    <dbReference type="NCBI Taxonomy" id="456320"/>
    <lineage>
        <taxon>Archaea</taxon>
        <taxon>Methanobacteriati</taxon>
        <taxon>Methanobacteriota</taxon>
        <taxon>Methanomada group</taxon>
        <taxon>Methanococci</taxon>
        <taxon>Methanococcales</taxon>
        <taxon>Methanococcaceae</taxon>
        <taxon>Methanococcus</taxon>
    </lineage>
</organism>
<accession>D7DUV9</accession>
<dbReference type="AlphaFoldDB" id="D7DUV9"/>
<dbReference type="KEGG" id="mvo:Mvol_1262"/>
<evidence type="ECO:0000313" key="2">
    <source>
        <dbReference type="Proteomes" id="UP000007722"/>
    </source>
</evidence>
<proteinExistence type="predicted"/>
<evidence type="ECO:0000313" key="1">
    <source>
        <dbReference type="EMBL" id="ADI36919.1"/>
    </source>
</evidence>
<dbReference type="EMBL" id="CP002057">
    <property type="protein sequence ID" value="ADI36919.1"/>
    <property type="molecule type" value="Genomic_DNA"/>
</dbReference>
<sequence>MKTNDIHIMEALGNAKITVINGKVISISKPEIKTCPLFLKHRNIVELNEETIKKNIEFRIQSFGLFTKDRVIEEKEQFVSFGTSEIFMTALGKKMLDAVVIVSDCTGTLITPNPYLVQGLCGRISGIVQTTPIKEVIERVNIANPNGAILDEKTAEIDQVKGVLKAIEMGFKKIGVSVAYPEQLNELRQIEKDYNLKHNDKEPVKICIFGVHTTGVDFYKYKDEIPEYDLIASCASKSLYNLLKNDEDLKKVLKVQAGKSVPIYALSNWGRDLLLERFKELNKPIYIITNENLPEIKEMPQ</sequence>
<dbReference type="Pfam" id="PF09872">
    <property type="entry name" value="DUF2099"/>
    <property type="match status" value="1"/>
</dbReference>
<dbReference type="NCBIfam" id="TIGR03275">
    <property type="entry name" value="methan_mark_8"/>
    <property type="match status" value="1"/>
</dbReference>
<protein>
    <submittedName>
        <fullName evidence="1">Methanogenesis marker protein 8</fullName>
    </submittedName>
</protein>
<dbReference type="OrthoDB" id="358516at2157"/>
<dbReference type="InParanoid" id="D7DUV9"/>
<dbReference type="STRING" id="456320.Mvol_1262"/>
<dbReference type="eggNOG" id="arCOG04893">
    <property type="taxonomic scope" value="Archaea"/>
</dbReference>
<reference evidence="1 2" key="1">
    <citation type="submission" date="2010-05" db="EMBL/GenBank/DDBJ databases">
        <title>Complete sequence of Methanococcus voltae A3.</title>
        <authorList>
            <consortium name="US DOE Joint Genome Institute"/>
            <person name="Lucas S."/>
            <person name="Copeland A."/>
            <person name="Lapidus A."/>
            <person name="Cheng J.-F."/>
            <person name="Bruce D."/>
            <person name="Goodwin L."/>
            <person name="Pitluck S."/>
            <person name="Lowry S."/>
            <person name="Clum A."/>
            <person name="Land M."/>
            <person name="Hauser L."/>
            <person name="Kyrpides N."/>
            <person name="Mikhailova N."/>
            <person name="Whitman W.B."/>
            <person name="Woyke T."/>
        </authorList>
    </citation>
    <scope>NUCLEOTIDE SEQUENCE [LARGE SCALE GENOMIC DNA]</scope>
    <source>
        <strain evidence="2">ATCC BAA-1334 / A3</strain>
    </source>
</reference>
<name>D7DUV9_METV3</name>
<dbReference type="InterPro" id="IPR009181">
    <property type="entry name" value="Methan_mark_8"/>
</dbReference>
<gene>
    <name evidence="1" type="ordered locus">Mvol_1262</name>
</gene>
<dbReference type="Proteomes" id="UP000007722">
    <property type="component" value="Chromosome"/>
</dbReference>
<dbReference type="FunCoup" id="D7DUV9">
    <property type="interactions" value="1"/>
</dbReference>
<dbReference type="PIRSF" id="PIRSF004929">
    <property type="entry name" value="UCP004929"/>
    <property type="match status" value="1"/>
</dbReference>